<organism evidence="1">
    <name type="scientific">Podoviridae sp. ct1h53</name>
    <dbReference type="NCBI Taxonomy" id="2826536"/>
    <lineage>
        <taxon>Viruses</taxon>
        <taxon>Duplodnaviria</taxon>
        <taxon>Heunggongvirae</taxon>
        <taxon>Uroviricota</taxon>
        <taxon>Caudoviricetes</taxon>
    </lineage>
</organism>
<name>A0A8S5MGS0_9CAUD</name>
<sequence length="165" mass="19982">MMKRTSIQSPYFVAYYHRLMKRKNGFKKGMIRDRGEVLRLLSIIWKTVSEHYIEADAGVYVDNVGYLCHVLIPGQRFAVRRDLDIVSRLGTNGYLYNHLAMDFADSKRYYHFVIQDSLKKKLRVKMNKGRRYRFMYNEILAKRRVFKDFQIKRVFEDRELNHRNM</sequence>
<reference evidence="1" key="1">
    <citation type="journal article" date="2021" name="Proc. Natl. Acad. Sci. U.S.A.">
        <title>A Catalog of Tens of Thousands of Viruses from Human Metagenomes Reveals Hidden Associations with Chronic Diseases.</title>
        <authorList>
            <person name="Tisza M.J."/>
            <person name="Buck C.B."/>
        </authorList>
    </citation>
    <scope>NUCLEOTIDE SEQUENCE</scope>
    <source>
        <strain evidence="1">Ct1h53</strain>
    </source>
</reference>
<dbReference type="EMBL" id="BK014902">
    <property type="protein sequence ID" value="DAD81442.1"/>
    <property type="molecule type" value="Genomic_DNA"/>
</dbReference>
<proteinExistence type="predicted"/>
<evidence type="ECO:0000313" key="1">
    <source>
        <dbReference type="EMBL" id="DAD81442.1"/>
    </source>
</evidence>
<protein>
    <submittedName>
        <fullName evidence="1">Uncharacterized protein</fullName>
    </submittedName>
</protein>
<accession>A0A8S5MGS0</accession>